<comment type="caution">
    <text evidence="1">The sequence shown here is derived from an EMBL/GenBank/DDBJ whole genome shotgun (WGS) entry which is preliminary data.</text>
</comment>
<evidence type="ECO:0000313" key="2">
    <source>
        <dbReference type="Proteomes" id="UP000615446"/>
    </source>
</evidence>
<accession>A0A8H3QKU4</accession>
<protein>
    <submittedName>
        <fullName evidence="1">Uncharacterized protein</fullName>
    </submittedName>
</protein>
<organism evidence="1 2">
    <name type="scientific">Rhizophagus clarus</name>
    <dbReference type="NCBI Taxonomy" id="94130"/>
    <lineage>
        <taxon>Eukaryota</taxon>
        <taxon>Fungi</taxon>
        <taxon>Fungi incertae sedis</taxon>
        <taxon>Mucoromycota</taxon>
        <taxon>Glomeromycotina</taxon>
        <taxon>Glomeromycetes</taxon>
        <taxon>Glomerales</taxon>
        <taxon>Glomeraceae</taxon>
        <taxon>Rhizophagus</taxon>
    </lineage>
</organism>
<gene>
    <name evidence="1" type="ORF">RCL2_001182500</name>
</gene>
<dbReference type="EMBL" id="BLAL01000085">
    <property type="protein sequence ID" value="GES84725.1"/>
    <property type="molecule type" value="Genomic_DNA"/>
</dbReference>
<dbReference type="OrthoDB" id="10303956at2759"/>
<name>A0A8H3QKU4_9GLOM</name>
<reference evidence="1" key="1">
    <citation type="submission" date="2019-10" db="EMBL/GenBank/DDBJ databases">
        <title>Conservation and host-specific expression of non-tandemly repeated heterogenous ribosome RNA gene in arbuscular mycorrhizal fungi.</title>
        <authorList>
            <person name="Maeda T."/>
            <person name="Kobayashi Y."/>
            <person name="Nakagawa T."/>
            <person name="Ezawa T."/>
            <person name="Yamaguchi K."/>
            <person name="Bino T."/>
            <person name="Nishimoto Y."/>
            <person name="Shigenobu S."/>
            <person name="Kawaguchi M."/>
        </authorList>
    </citation>
    <scope>NUCLEOTIDE SEQUENCE</scope>
    <source>
        <strain evidence="1">HR1</strain>
    </source>
</reference>
<proteinExistence type="predicted"/>
<dbReference type="AlphaFoldDB" id="A0A8H3QKU4"/>
<dbReference type="Proteomes" id="UP000615446">
    <property type="component" value="Unassembled WGS sequence"/>
</dbReference>
<sequence length="219" mass="25483">MINQLSDTRIHFENKARNVNNLKDNETYISNARARKAKLDKAIQEIRKMFQLTQVACGIEFIAITVSNNDELRSHWFGSNVGEDFYRAYNFLNESIVPFRCFSILKRKEKVEKIRYVEPSNILENTMEKSPSDSGLLNDLNFAKPNSTDARDKVRAILKRKFEIDVQGGIIPYKKWKNQTLYKVIGCPSNVEFKVYASLNSKERLEVLNSLDNIKFEFQ</sequence>
<evidence type="ECO:0000313" key="1">
    <source>
        <dbReference type="EMBL" id="GES84725.1"/>
    </source>
</evidence>